<proteinExistence type="predicted"/>
<dbReference type="KEGG" id="sbu:SpiBuddy_1619"/>
<dbReference type="Proteomes" id="UP000008466">
    <property type="component" value="Chromosome"/>
</dbReference>
<organism evidence="2 3">
    <name type="scientific">Sphaerochaeta globosa (strain ATCC BAA-1886 / DSM 22777 / Buddy)</name>
    <name type="common">Spirochaeta sp. (strain Buddy)</name>
    <dbReference type="NCBI Taxonomy" id="158189"/>
    <lineage>
        <taxon>Bacteria</taxon>
        <taxon>Pseudomonadati</taxon>
        <taxon>Spirochaetota</taxon>
        <taxon>Spirochaetia</taxon>
        <taxon>Spirochaetales</taxon>
        <taxon>Sphaerochaetaceae</taxon>
        <taxon>Sphaerochaeta</taxon>
    </lineage>
</organism>
<dbReference type="Gene3D" id="3.30.70.1440">
    <property type="entry name" value="Multidrug efflux transporter AcrB pore domain"/>
    <property type="match status" value="1"/>
</dbReference>
<feature type="transmembrane region" description="Helical" evidence="1">
    <location>
        <begin position="394"/>
        <end position="416"/>
    </location>
</feature>
<dbReference type="Gene3D" id="1.20.1640.10">
    <property type="entry name" value="Multidrug efflux transporter AcrB transmembrane domain"/>
    <property type="match status" value="2"/>
</dbReference>
<dbReference type="PANTHER" id="PTHR32063:SF33">
    <property type="entry name" value="RND SUPERFAMILY EFFLUX PUMP PERMEASE COMPONENT"/>
    <property type="match status" value="1"/>
</dbReference>
<dbReference type="SUPFAM" id="SSF82866">
    <property type="entry name" value="Multidrug efflux transporter AcrB transmembrane domain"/>
    <property type="match status" value="2"/>
</dbReference>
<feature type="transmembrane region" description="Helical" evidence="1">
    <location>
        <begin position="529"/>
        <end position="549"/>
    </location>
</feature>
<dbReference type="STRING" id="158189.SpiBuddy_1619"/>
<dbReference type="InterPro" id="IPR001036">
    <property type="entry name" value="Acrflvin-R"/>
</dbReference>
<dbReference type="InterPro" id="IPR027463">
    <property type="entry name" value="AcrB_DN_DC_subdom"/>
</dbReference>
<name>F0RW87_SPHGB</name>
<dbReference type="OrthoDB" id="366306at2"/>
<keyword evidence="1" id="KW-0812">Transmembrane</keyword>
<feature type="transmembrane region" description="Helical" evidence="1">
    <location>
        <begin position="365"/>
        <end position="382"/>
    </location>
</feature>
<feature type="transmembrane region" description="Helical" evidence="1">
    <location>
        <begin position="857"/>
        <end position="876"/>
    </location>
</feature>
<dbReference type="EMBL" id="CP002541">
    <property type="protein sequence ID" value="ADY13444.1"/>
    <property type="molecule type" value="Genomic_DNA"/>
</dbReference>
<feature type="transmembrane region" description="Helical" evidence="1">
    <location>
        <begin position="337"/>
        <end position="358"/>
    </location>
</feature>
<dbReference type="Pfam" id="PF00873">
    <property type="entry name" value="ACR_tran"/>
    <property type="match status" value="1"/>
</dbReference>
<accession>F0RW87</accession>
<keyword evidence="1" id="KW-1133">Transmembrane helix</keyword>
<dbReference type="SUPFAM" id="SSF82693">
    <property type="entry name" value="Multidrug efflux transporter AcrB pore domain, PN1, PN2, PC1 and PC2 subdomains"/>
    <property type="match status" value="3"/>
</dbReference>
<dbReference type="GO" id="GO:0042910">
    <property type="term" value="F:xenobiotic transmembrane transporter activity"/>
    <property type="evidence" value="ECO:0007669"/>
    <property type="project" value="TreeGrafter"/>
</dbReference>
<dbReference type="AlphaFoldDB" id="F0RW87"/>
<feature type="transmembrane region" description="Helical" evidence="1">
    <location>
        <begin position="436"/>
        <end position="461"/>
    </location>
</feature>
<dbReference type="HOGENOM" id="CLU_002755_1_2_12"/>
<dbReference type="eggNOG" id="COG0841">
    <property type="taxonomic scope" value="Bacteria"/>
</dbReference>
<feature type="transmembrane region" description="Helical" evidence="1">
    <location>
        <begin position="467"/>
        <end position="487"/>
    </location>
</feature>
<keyword evidence="3" id="KW-1185">Reference proteome</keyword>
<feature type="transmembrane region" description="Helical" evidence="1">
    <location>
        <begin position="20"/>
        <end position="39"/>
    </location>
</feature>
<dbReference type="PANTHER" id="PTHR32063">
    <property type="match status" value="1"/>
</dbReference>
<sequence length="1025" mass="111966">MDENTNRFTIGRFSVTKPVLINILMVTVLALGLFSLISLPQEQFAEVPFYWVNVIVPYPGVASEDMEASVTIPVENAFQGMDRLKQISSTTSEGLSVVRVEFDDGIDDQLFKSLFQDAQTRFSQVTLPDGTLPAILDDFSSSDFLPVIEVIISGNLPYQDLREQALSLQNEILKVGDVADVEIIGLPERQIQVQMDPVMLASLGLSVNEVVRSISEQNRSVPSGNLTTQSREYLLRTLGSIREVADINSVIVRRSNQGEGIIRVSDVAQVIDGFEKDTPFNRFNGSPSVSLRVTKVVKGNSVAIVDMVRTIVEEQQQQSGATLTLFNDSTVQIASSLSVLSSNALMGLVLLVLILSLFIGVRNSLVTALGIPVTFALTFLVLDLLGETINTNTLFGLVLVLGLIVDHGIVIIENSYRLQSLGMKRHDAAILGVNQVIWPIIAATGTTVAAFLPLMIIPGTIGKFLRVIPLTVTIALVVSTFEALFFLPSHYAEWGPREKKSGQKQKTSRFDAFIGRYRRVLEVVYKRKGLYLILTLLITLGVFSLVGTLKQDLFSAEDYSYFNIEITTPLGSTLDQTNRIVQTYEDVLLSKVGKGEILSISSNIGGSGNSQTTTQAQITVDLAEKDQGRERGIEEIIEELKKETYYLSGSEQVLFTKAQTGPPTSSDFSFRLSGDSYQPIINAAATLSNTLAGIENVSNVQSDFVPGNPVLRIEVNQDQASRLGIGVSTIASYLRSRFDGITVGTFFLENEEIDIIVQFASKSTDRFEDLEQILIPTDDGRLVPISSVATLKLDNSIGSIRRVEGKREITITADALGDIDQKAVNEQIRQLWDTQLDERFSGVDLVVGGEFADFSNLLIDILRVFVLGIFLMYLILGAQFNSYSQPFLILLSVPFAFIGVVLYLFVSGTPLSTTVIYSAVALAGVAVNDAIVLISFINELRAEGKTVKEAIFESAVTRIRPILLTSLTTIAGLLPTAIGIGGYSVVWSPMASTIMVGLIFSTLSALLVIPLLYGVLYDRTRRSAA</sequence>
<dbReference type="Gene3D" id="3.30.2090.10">
    <property type="entry name" value="Multidrug efflux transporter AcrB TolC docking domain, DN and DC subdomains"/>
    <property type="match status" value="2"/>
</dbReference>
<protein>
    <submittedName>
        <fullName evidence="2">Acriflavin resistance protein</fullName>
    </submittedName>
</protein>
<feature type="transmembrane region" description="Helical" evidence="1">
    <location>
        <begin position="915"/>
        <end position="940"/>
    </location>
</feature>
<dbReference type="Gene3D" id="3.30.70.1320">
    <property type="entry name" value="Multidrug efflux transporter AcrB pore domain like"/>
    <property type="match status" value="1"/>
</dbReference>
<keyword evidence="1" id="KW-0472">Membrane</keyword>
<dbReference type="SUPFAM" id="SSF82714">
    <property type="entry name" value="Multidrug efflux transporter AcrB TolC docking domain, DN and DC subdomains"/>
    <property type="match status" value="2"/>
</dbReference>
<feature type="transmembrane region" description="Helical" evidence="1">
    <location>
        <begin position="888"/>
        <end position="909"/>
    </location>
</feature>
<feature type="transmembrane region" description="Helical" evidence="1">
    <location>
        <begin position="961"/>
        <end position="986"/>
    </location>
</feature>
<gene>
    <name evidence="2" type="ordered locus">SpiBuddy_1619</name>
</gene>
<dbReference type="Gene3D" id="3.30.70.1430">
    <property type="entry name" value="Multidrug efflux transporter AcrB pore domain"/>
    <property type="match status" value="2"/>
</dbReference>
<dbReference type="PRINTS" id="PR00702">
    <property type="entry name" value="ACRIFLAVINRP"/>
</dbReference>
<evidence type="ECO:0000256" key="1">
    <source>
        <dbReference type="SAM" id="Phobius"/>
    </source>
</evidence>
<reference evidence="3" key="1">
    <citation type="submission" date="2011-02" db="EMBL/GenBank/DDBJ databases">
        <title>Complete sequence of Spirochaeta sp. Buddy.</title>
        <authorList>
            <person name="Lucas S."/>
            <person name="Copeland A."/>
            <person name="Lapidus A."/>
            <person name="Cheng J.-F."/>
            <person name="Goodwin L."/>
            <person name="Pitluck S."/>
            <person name="Zeytun A."/>
            <person name="Detter J.C."/>
            <person name="Han C."/>
            <person name="Tapia R."/>
            <person name="Land M."/>
            <person name="Hauser L."/>
            <person name="Kyrpides N."/>
            <person name="Ivanova N."/>
            <person name="Mikhailova N."/>
            <person name="Pagani I."/>
            <person name="Ritalahti K.M."/>
            <person name="Loeffler F.E."/>
            <person name="Woyke T."/>
        </authorList>
    </citation>
    <scope>NUCLEOTIDE SEQUENCE [LARGE SCALE GENOMIC DNA]</scope>
    <source>
        <strain evidence="3">ATCC BAA-1886 / DSM 22777 / Buddy</strain>
    </source>
</reference>
<feature type="transmembrane region" description="Helical" evidence="1">
    <location>
        <begin position="992"/>
        <end position="1016"/>
    </location>
</feature>
<dbReference type="GO" id="GO:0005886">
    <property type="term" value="C:plasma membrane"/>
    <property type="evidence" value="ECO:0007669"/>
    <property type="project" value="TreeGrafter"/>
</dbReference>
<evidence type="ECO:0000313" key="2">
    <source>
        <dbReference type="EMBL" id="ADY13444.1"/>
    </source>
</evidence>
<dbReference type="RefSeq" id="WP_013607294.1">
    <property type="nucleotide sequence ID" value="NC_015152.1"/>
</dbReference>
<evidence type="ECO:0000313" key="3">
    <source>
        <dbReference type="Proteomes" id="UP000008466"/>
    </source>
</evidence>